<protein>
    <submittedName>
        <fullName evidence="1">Uncharacterized protein</fullName>
    </submittedName>
</protein>
<reference evidence="1" key="1">
    <citation type="submission" date="2018-02" db="EMBL/GenBank/DDBJ databases">
        <title>Rhizophora mucronata_Transcriptome.</title>
        <authorList>
            <person name="Meera S.P."/>
            <person name="Sreeshan A."/>
            <person name="Augustine A."/>
        </authorList>
    </citation>
    <scope>NUCLEOTIDE SEQUENCE</scope>
    <source>
        <tissue evidence="1">Leaf</tissue>
    </source>
</reference>
<dbReference type="AlphaFoldDB" id="A0A2P2QJS3"/>
<name>A0A2P2QJS3_RHIMU</name>
<sequence length="34" mass="3808">MKGEKKGILGFGQELDVHNLILVLQKGCFYDSNL</sequence>
<dbReference type="EMBL" id="GGEC01086766">
    <property type="protein sequence ID" value="MBX67250.1"/>
    <property type="molecule type" value="Transcribed_RNA"/>
</dbReference>
<evidence type="ECO:0000313" key="1">
    <source>
        <dbReference type="EMBL" id="MBX67250.1"/>
    </source>
</evidence>
<proteinExistence type="predicted"/>
<organism evidence="1">
    <name type="scientific">Rhizophora mucronata</name>
    <name type="common">Asiatic mangrove</name>
    <dbReference type="NCBI Taxonomy" id="61149"/>
    <lineage>
        <taxon>Eukaryota</taxon>
        <taxon>Viridiplantae</taxon>
        <taxon>Streptophyta</taxon>
        <taxon>Embryophyta</taxon>
        <taxon>Tracheophyta</taxon>
        <taxon>Spermatophyta</taxon>
        <taxon>Magnoliopsida</taxon>
        <taxon>eudicotyledons</taxon>
        <taxon>Gunneridae</taxon>
        <taxon>Pentapetalae</taxon>
        <taxon>rosids</taxon>
        <taxon>fabids</taxon>
        <taxon>Malpighiales</taxon>
        <taxon>Rhizophoraceae</taxon>
        <taxon>Rhizophora</taxon>
    </lineage>
</organism>
<accession>A0A2P2QJS3</accession>